<dbReference type="KEGG" id="mya:MORIYA_0216"/>
<feature type="signal peptide" evidence="1">
    <location>
        <begin position="1"/>
        <end position="18"/>
    </location>
</feature>
<accession>A0A330LID1</accession>
<evidence type="ECO:0000313" key="3">
    <source>
        <dbReference type="Proteomes" id="UP000250163"/>
    </source>
</evidence>
<dbReference type="AlphaFoldDB" id="A0A330LID1"/>
<dbReference type="EMBL" id="LS483250">
    <property type="protein sequence ID" value="SQD76694.1"/>
    <property type="molecule type" value="Genomic_DNA"/>
</dbReference>
<name>A0A330LID1_9GAMM</name>
<keyword evidence="3" id="KW-1185">Reference proteome</keyword>
<sequence length="165" mass="18901">MRALLLILTLILSFNSMARERVSARCENNATQVSEMDLMFFNTTKVIKLGECVGIELVKHSNMRELPQACSEVVEHNNNVFGSLSLSKKEALQIGLCLGVINYVYDRYHDETYRAERYNSYSSKRYNHIYQCEKGITAVSRLITTGSSLTSRNNIRDVLCIKTRY</sequence>
<organism evidence="2 3">
    <name type="scientific">Moritella yayanosii</name>
    <dbReference type="NCBI Taxonomy" id="69539"/>
    <lineage>
        <taxon>Bacteria</taxon>
        <taxon>Pseudomonadati</taxon>
        <taxon>Pseudomonadota</taxon>
        <taxon>Gammaproteobacteria</taxon>
        <taxon>Alteromonadales</taxon>
        <taxon>Moritellaceae</taxon>
        <taxon>Moritella</taxon>
    </lineage>
</organism>
<feature type="chain" id="PRO_5016419638" evidence="1">
    <location>
        <begin position="19"/>
        <end position="165"/>
    </location>
</feature>
<gene>
    <name evidence="2" type="ORF">MORIYA_0216</name>
</gene>
<reference evidence="3" key="1">
    <citation type="submission" date="2018-05" db="EMBL/GenBank/DDBJ databases">
        <authorList>
            <person name="Cea G.-C."/>
            <person name="William W."/>
        </authorList>
    </citation>
    <scope>NUCLEOTIDE SEQUENCE [LARGE SCALE GENOMIC DNA]</scope>
    <source>
        <strain evidence="3">DB21MT 5</strain>
    </source>
</reference>
<keyword evidence="1" id="KW-0732">Signal</keyword>
<evidence type="ECO:0000256" key="1">
    <source>
        <dbReference type="SAM" id="SignalP"/>
    </source>
</evidence>
<dbReference type="RefSeq" id="WP_112711938.1">
    <property type="nucleotide sequence ID" value="NZ_LS483250.1"/>
</dbReference>
<dbReference type="OrthoDB" id="6314336at2"/>
<evidence type="ECO:0000313" key="2">
    <source>
        <dbReference type="EMBL" id="SQD76694.1"/>
    </source>
</evidence>
<protein>
    <submittedName>
        <fullName evidence="2">Uncharacterized protein</fullName>
    </submittedName>
</protein>
<proteinExistence type="predicted"/>
<dbReference type="Proteomes" id="UP000250163">
    <property type="component" value="Chromosome MORIYA"/>
</dbReference>